<comment type="similarity">
    <text evidence="9">Belongs to the glycosyltransferase group 1 family.</text>
</comment>
<comment type="function">
    <text evidence="9">Involved in lipopolysaccharide (LPS) biosynthesis. Catalyzes the transfer of 3-deoxy-D-manno-octulosonate (Kdo) residue(s) from CMP-Kdo to lipid IV(A), the tetraacyldisaccharide-1,4'-bisphosphate precursor of lipid A.</text>
</comment>
<feature type="site" description="Transition state stabilizer" evidence="8">
    <location>
        <position position="135"/>
    </location>
</feature>
<organism evidence="11 12">
    <name type="scientific">Planctomyces bekefii</name>
    <dbReference type="NCBI Taxonomy" id="1653850"/>
    <lineage>
        <taxon>Bacteria</taxon>
        <taxon>Pseudomonadati</taxon>
        <taxon>Planctomycetota</taxon>
        <taxon>Planctomycetia</taxon>
        <taxon>Planctomycetales</taxon>
        <taxon>Planctomycetaceae</taxon>
        <taxon>Planctomyces</taxon>
    </lineage>
</organism>
<dbReference type="Proteomes" id="UP000321083">
    <property type="component" value="Unassembled WGS sequence"/>
</dbReference>
<dbReference type="SUPFAM" id="SSF53756">
    <property type="entry name" value="UDP-Glycosyltransferase/glycogen phosphorylase"/>
    <property type="match status" value="1"/>
</dbReference>
<dbReference type="GO" id="GO:0043842">
    <property type="term" value="F:Kdo transferase activity"/>
    <property type="evidence" value="ECO:0007669"/>
    <property type="project" value="UniProtKB-EC"/>
</dbReference>
<keyword evidence="9" id="KW-1003">Cell membrane</keyword>
<evidence type="ECO:0000256" key="4">
    <source>
        <dbReference type="ARBA" id="ARBA00022679"/>
    </source>
</evidence>
<keyword evidence="4 9" id="KW-0808">Transferase</keyword>
<feature type="non-terminal residue" evidence="11">
    <location>
        <position position="314"/>
    </location>
</feature>
<evidence type="ECO:0000256" key="5">
    <source>
        <dbReference type="ARBA" id="ARBA00031445"/>
    </source>
</evidence>
<comment type="subcellular location">
    <subcellularLocation>
        <location evidence="9">Cell membrane</location>
    </subcellularLocation>
</comment>
<protein>
    <recommendedName>
        <fullName evidence="3 9">3-deoxy-D-manno-octulosonic acid transferase</fullName>
        <shortName evidence="9">Kdo transferase</shortName>
        <ecNumber evidence="2 9">2.4.99.12</ecNumber>
    </recommendedName>
    <alternativeName>
        <fullName evidence="5 9">Lipid IV(A) 3-deoxy-D-manno-octulosonic acid transferase</fullName>
    </alternativeName>
</protein>
<keyword evidence="9" id="KW-1133">Transmembrane helix</keyword>
<dbReference type="GO" id="GO:0009245">
    <property type="term" value="P:lipid A biosynthetic process"/>
    <property type="evidence" value="ECO:0007669"/>
    <property type="project" value="TreeGrafter"/>
</dbReference>
<feature type="transmembrane region" description="Helical" evidence="9">
    <location>
        <begin position="6"/>
        <end position="26"/>
    </location>
</feature>
<keyword evidence="9" id="KW-0448">Lipopolysaccharide biosynthesis</keyword>
<dbReference type="InterPro" id="IPR039901">
    <property type="entry name" value="Kdotransferase"/>
</dbReference>
<dbReference type="Gene3D" id="3.40.50.2000">
    <property type="entry name" value="Glycogen Phosphorylase B"/>
    <property type="match status" value="1"/>
</dbReference>
<gene>
    <name evidence="11" type="ORF">E3A20_17730</name>
</gene>
<comment type="caution">
    <text evidence="11">The sequence shown here is derived from an EMBL/GenBank/DDBJ whole genome shotgun (WGS) entry which is preliminary data.</text>
</comment>
<keyword evidence="12" id="KW-1185">Reference proteome</keyword>
<evidence type="ECO:0000256" key="2">
    <source>
        <dbReference type="ARBA" id="ARBA00012621"/>
    </source>
</evidence>
<feature type="domain" description="3-deoxy-D-manno-octulosonic-acid transferase N-terminal" evidence="10">
    <location>
        <begin position="45"/>
        <end position="215"/>
    </location>
</feature>
<reference evidence="11 12" key="2">
    <citation type="submission" date="2019-08" db="EMBL/GenBank/DDBJ databases">
        <authorList>
            <person name="Henke P."/>
        </authorList>
    </citation>
    <scope>NUCLEOTIDE SEQUENCE [LARGE SCALE GENOMIC DNA]</scope>
    <source>
        <strain evidence="11">Phe10_nw2017</strain>
    </source>
</reference>
<reference evidence="11 12" key="1">
    <citation type="submission" date="2019-08" db="EMBL/GenBank/DDBJ databases">
        <title>100 year-old enigma solved: identification of Planctomyces bekefii, the type genus and species of the phylum Planctomycetes.</title>
        <authorList>
            <person name="Svetlana D.N."/>
            <person name="Overmann J."/>
        </authorList>
    </citation>
    <scope>NUCLEOTIDE SEQUENCE [LARGE SCALE GENOMIC DNA]</scope>
    <source>
        <strain evidence="11">Phe10_nw2017</strain>
    </source>
</reference>
<dbReference type="PANTHER" id="PTHR42755">
    <property type="entry name" value="3-DEOXY-MANNO-OCTULOSONATE CYTIDYLYLTRANSFERASE"/>
    <property type="match status" value="1"/>
</dbReference>
<comment type="catalytic activity">
    <reaction evidence="6 9">
        <text>lipid IVA (E. coli) + CMP-3-deoxy-beta-D-manno-octulosonate = alpha-Kdo-(2-&gt;6)-lipid IVA (E. coli) + CMP + H(+)</text>
        <dbReference type="Rhea" id="RHEA:28066"/>
        <dbReference type="ChEBI" id="CHEBI:15378"/>
        <dbReference type="ChEBI" id="CHEBI:58603"/>
        <dbReference type="ChEBI" id="CHEBI:60364"/>
        <dbReference type="ChEBI" id="CHEBI:60377"/>
        <dbReference type="ChEBI" id="CHEBI:85987"/>
        <dbReference type="EC" id="2.4.99.12"/>
    </reaction>
</comment>
<feature type="site" description="Transition state stabilizer" evidence="8">
    <location>
        <position position="213"/>
    </location>
</feature>
<dbReference type="PANTHER" id="PTHR42755:SF1">
    <property type="entry name" value="3-DEOXY-D-MANNO-OCTULOSONIC ACID TRANSFERASE, MITOCHONDRIAL-RELATED"/>
    <property type="match status" value="1"/>
</dbReference>
<evidence type="ECO:0000256" key="3">
    <source>
        <dbReference type="ARBA" id="ARBA00019077"/>
    </source>
</evidence>
<evidence type="ECO:0000256" key="9">
    <source>
        <dbReference type="RuleBase" id="RU365103"/>
    </source>
</evidence>
<evidence type="ECO:0000259" key="10">
    <source>
        <dbReference type="Pfam" id="PF04413"/>
    </source>
</evidence>
<keyword evidence="9" id="KW-0812">Transmembrane</keyword>
<keyword evidence="9" id="KW-0472">Membrane</keyword>
<accession>A0A5C6M480</accession>
<dbReference type="Gene3D" id="3.40.50.11720">
    <property type="entry name" value="3-Deoxy-D-manno-octulosonic-acid transferase, N-terminal domain"/>
    <property type="match status" value="1"/>
</dbReference>
<dbReference type="GO" id="GO:0009244">
    <property type="term" value="P:lipopolysaccharide core region biosynthetic process"/>
    <property type="evidence" value="ECO:0007669"/>
    <property type="project" value="UniProtKB-UniRule"/>
</dbReference>
<proteinExistence type="inferred from homology"/>
<dbReference type="UniPathway" id="UPA00958"/>
<sequence length="314" mass="35461">MDSVMHWVLNAVYALLLTPLSPLIAWRMLRHGRYRRGIAQKLLGKLQHPKGSRPVVWFHAVSVGEIVQLQKIVLEFRRASADRFAILVTTSTDSAWELAQQRFPDCTVDWFPLDFSWAVSTALDRIRPVHVVLVELELWPGFMAACRSRAIPVAIVNARLSERSFRRYLKIRSLLHPMFAGIRLIAAQSPAIAARLGTLGAREDAIHVTGSVKFDGIECRPDHPGLNTLRHTFQLHNTAPVLMAGSTQEPEEQLLLHAWQQLQPEFPELTLILVPRHRERFEAVAQLVLQSGCTLMRRSDPSTTTATTDSRGRP</sequence>
<evidence type="ECO:0000313" key="11">
    <source>
        <dbReference type="EMBL" id="TWW09097.1"/>
    </source>
</evidence>
<evidence type="ECO:0000256" key="6">
    <source>
        <dbReference type="ARBA" id="ARBA00049183"/>
    </source>
</evidence>
<name>A0A5C6M480_9PLAN</name>
<evidence type="ECO:0000313" key="12">
    <source>
        <dbReference type="Proteomes" id="UP000321083"/>
    </source>
</evidence>
<dbReference type="EMBL" id="SRHE01000389">
    <property type="protein sequence ID" value="TWW09097.1"/>
    <property type="molecule type" value="Genomic_DNA"/>
</dbReference>
<evidence type="ECO:0000256" key="1">
    <source>
        <dbReference type="ARBA" id="ARBA00004713"/>
    </source>
</evidence>
<comment type="pathway">
    <text evidence="1 9">Bacterial outer membrane biogenesis; LPS core biosynthesis.</text>
</comment>
<dbReference type="AlphaFoldDB" id="A0A5C6M480"/>
<feature type="active site" description="Proton acceptor" evidence="7">
    <location>
        <position position="65"/>
    </location>
</feature>
<dbReference type="InterPro" id="IPR038107">
    <property type="entry name" value="Glycos_transf_N_sf"/>
</dbReference>
<dbReference type="GO" id="GO:0005886">
    <property type="term" value="C:plasma membrane"/>
    <property type="evidence" value="ECO:0007669"/>
    <property type="project" value="UniProtKB-SubCell"/>
</dbReference>
<dbReference type="InterPro" id="IPR007507">
    <property type="entry name" value="Glycos_transf_N"/>
</dbReference>
<evidence type="ECO:0000256" key="7">
    <source>
        <dbReference type="PIRSR" id="PIRSR639901-1"/>
    </source>
</evidence>
<dbReference type="EC" id="2.4.99.12" evidence="2 9"/>
<dbReference type="Pfam" id="PF04413">
    <property type="entry name" value="Glycos_transf_N"/>
    <property type="match status" value="1"/>
</dbReference>
<evidence type="ECO:0000256" key="8">
    <source>
        <dbReference type="PIRSR" id="PIRSR639901-2"/>
    </source>
</evidence>